<dbReference type="HOGENOM" id="CLU_1841139_0_0_10"/>
<dbReference type="Proteomes" id="UP000007995">
    <property type="component" value="Unassembled WGS sequence"/>
</dbReference>
<proteinExistence type="predicted"/>
<accession>K5DBY8</accession>
<name>K5DBY8_9BACE</name>
<dbReference type="AlphaFoldDB" id="K5DBY8"/>
<evidence type="ECO:0000313" key="2">
    <source>
        <dbReference type="EMBL" id="EKJ90493.1"/>
    </source>
</evidence>
<sequence>MRISKKNCLLVFCLFAAIAANAKEVPIQLFPRTYGYFAKGNSETQTITYNHAYGQYGWKNSKNIELSDYNYIVLEIQPTDSRVEVHVLYEEDDKGTCVGKIERGKTKAICEFDGMRKVTAIYVVKSKPGLAKIVRFTLVDRMD</sequence>
<evidence type="ECO:0000256" key="1">
    <source>
        <dbReference type="SAM" id="SignalP"/>
    </source>
</evidence>
<organism evidence="2 3">
    <name type="scientific">Bacteroides finegoldii CL09T03C10</name>
    <dbReference type="NCBI Taxonomy" id="997888"/>
    <lineage>
        <taxon>Bacteria</taxon>
        <taxon>Pseudomonadati</taxon>
        <taxon>Bacteroidota</taxon>
        <taxon>Bacteroidia</taxon>
        <taxon>Bacteroidales</taxon>
        <taxon>Bacteroidaceae</taxon>
        <taxon>Bacteroides</taxon>
    </lineage>
</organism>
<protein>
    <submittedName>
        <fullName evidence="2">Uncharacterized protein</fullName>
    </submittedName>
</protein>
<feature type="signal peptide" evidence="1">
    <location>
        <begin position="1"/>
        <end position="22"/>
    </location>
</feature>
<dbReference type="OrthoDB" id="1039557at2"/>
<reference evidence="2 3" key="1">
    <citation type="submission" date="2012-02" db="EMBL/GenBank/DDBJ databases">
        <title>The Genome Sequence of Bacteroides finegoldii CL09T03C10.</title>
        <authorList>
            <consortium name="The Broad Institute Genome Sequencing Platform"/>
            <person name="Earl A."/>
            <person name="Ward D."/>
            <person name="Feldgarden M."/>
            <person name="Gevers D."/>
            <person name="Zitomersky N.L."/>
            <person name="Coyne M.J."/>
            <person name="Comstock L.E."/>
            <person name="Young S.K."/>
            <person name="Zeng Q."/>
            <person name="Gargeya S."/>
            <person name="Fitzgerald M."/>
            <person name="Haas B."/>
            <person name="Abouelleil A."/>
            <person name="Alvarado L."/>
            <person name="Arachchi H.M."/>
            <person name="Berlin A."/>
            <person name="Chapman S.B."/>
            <person name="Gearin G."/>
            <person name="Goldberg J."/>
            <person name="Griggs A."/>
            <person name="Gujja S."/>
            <person name="Hansen M."/>
            <person name="Heiman D."/>
            <person name="Howarth C."/>
            <person name="Larimer J."/>
            <person name="Lui A."/>
            <person name="MacDonald P.J.P."/>
            <person name="McCowen C."/>
            <person name="Montmayeur A."/>
            <person name="Murphy C."/>
            <person name="Neiman D."/>
            <person name="Pearson M."/>
            <person name="Priest M."/>
            <person name="Roberts A."/>
            <person name="Saif S."/>
            <person name="Shea T."/>
            <person name="Sisk P."/>
            <person name="Stolte C."/>
            <person name="Sykes S."/>
            <person name="Wortman J."/>
            <person name="Nusbaum C."/>
            <person name="Birren B."/>
        </authorList>
    </citation>
    <scope>NUCLEOTIDE SEQUENCE [LARGE SCALE GENOMIC DNA]</scope>
    <source>
        <strain evidence="2 3">CL09T03C10</strain>
    </source>
</reference>
<comment type="caution">
    <text evidence="2">The sequence shown here is derived from an EMBL/GenBank/DDBJ whole genome shotgun (WGS) entry which is preliminary data.</text>
</comment>
<dbReference type="EMBL" id="AGXW01000009">
    <property type="protein sequence ID" value="EKJ90493.1"/>
    <property type="molecule type" value="Genomic_DNA"/>
</dbReference>
<feature type="chain" id="PRO_5003882725" evidence="1">
    <location>
        <begin position="23"/>
        <end position="143"/>
    </location>
</feature>
<dbReference type="RefSeq" id="WP_007763747.1">
    <property type="nucleotide sequence ID" value="NZ_AKBZ01000007.1"/>
</dbReference>
<keyword evidence="1" id="KW-0732">Signal</keyword>
<evidence type="ECO:0000313" key="3">
    <source>
        <dbReference type="Proteomes" id="UP000007995"/>
    </source>
</evidence>
<gene>
    <name evidence="2" type="ORF">HMPREF1057_02528</name>
</gene>